<sequence length="99" mass="11659">MKMMAIKLFRYSIETIIYSTAFTASFPVTKSSFEHIGLFSKLPERESQYGFLFSLIEGVTFIMIYRSQARNKHSKRTQETISNTHPENIYRIKLQVRNL</sequence>
<dbReference type="EMBL" id="KK198763">
    <property type="protein sequence ID" value="KCW49580.1"/>
    <property type="molecule type" value="Genomic_DNA"/>
</dbReference>
<dbReference type="AlphaFoldDB" id="A0A059A892"/>
<keyword evidence="1" id="KW-1133">Transmembrane helix</keyword>
<accession>A0A059A892</accession>
<gene>
    <name evidence="2" type="ORF">EUGRSUZ_K03105</name>
</gene>
<dbReference type="Gramene" id="KCW49580">
    <property type="protein sequence ID" value="KCW49580"/>
    <property type="gene ID" value="EUGRSUZ_K03105"/>
</dbReference>
<keyword evidence="1" id="KW-0472">Membrane</keyword>
<name>A0A059A892_EUCGR</name>
<reference evidence="2" key="1">
    <citation type="submission" date="2013-07" db="EMBL/GenBank/DDBJ databases">
        <title>The genome of Eucalyptus grandis.</title>
        <authorList>
            <person name="Schmutz J."/>
            <person name="Hayes R."/>
            <person name="Myburg A."/>
            <person name="Tuskan G."/>
            <person name="Grattapaglia D."/>
            <person name="Rokhsar D.S."/>
        </authorList>
    </citation>
    <scope>NUCLEOTIDE SEQUENCE</scope>
    <source>
        <tissue evidence="2">Leaf extractions</tissue>
    </source>
</reference>
<evidence type="ECO:0000256" key="1">
    <source>
        <dbReference type="SAM" id="Phobius"/>
    </source>
</evidence>
<feature type="transmembrane region" description="Helical" evidence="1">
    <location>
        <begin position="12"/>
        <end position="29"/>
    </location>
</feature>
<feature type="transmembrane region" description="Helical" evidence="1">
    <location>
        <begin position="49"/>
        <end position="66"/>
    </location>
</feature>
<evidence type="ECO:0000313" key="2">
    <source>
        <dbReference type="EMBL" id="KCW49580.1"/>
    </source>
</evidence>
<organism evidence="2">
    <name type="scientific">Eucalyptus grandis</name>
    <name type="common">Flooded gum</name>
    <dbReference type="NCBI Taxonomy" id="71139"/>
    <lineage>
        <taxon>Eukaryota</taxon>
        <taxon>Viridiplantae</taxon>
        <taxon>Streptophyta</taxon>
        <taxon>Embryophyta</taxon>
        <taxon>Tracheophyta</taxon>
        <taxon>Spermatophyta</taxon>
        <taxon>Magnoliopsida</taxon>
        <taxon>eudicotyledons</taxon>
        <taxon>Gunneridae</taxon>
        <taxon>Pentapetalae</taxon>
        <taxon>rosids</taxon>
        <taxon>malvids</taxon>
        <taxon>Myrtales</taxon>
        <taxon>Myrtaceae</taxon>
        <taxon>Myrtoideae</taxon>
        <taxon>Eucalypteae</taxon>
        <taxon>Eucalyptus</taxon>
    </lineage>
</organism>
<protein>
    <submittedName>
        <fullName evidence="2">Uncharacterized protein</fullName>
    </submittedName>
</protein>
<keyword evidence="1" id="KW-0812">Transmembrane</keyword>
<dbReference type="InParanoid" id="A0A059A892"/>
<proteinExistence type="predicted"/>